<evidence type="ECO:0000313" key="3">
    <source>
        <dbReference type="Proteomes" id="UP000199517"/>
    </source>
</evidence>
<dbReference type="Proteomes" id="UP000199517">
    <property type="component" value="Unassembled WGS sequence"/>
</dbReference>
<accession>A0A1I1ST56</accession>
<dbReference type="AlphaFoldDB" id="A0A1I1ST56"/>
<reference evidence="3" key="1">
    <citation type="submission" date="2016-10" db="EMBL/GenBank/DDBJ databases">
        <authorList>
            <person name="Varghese N."/>
            <person name="Submissions S."/>
        </authorList>
    </citation>
    <scope>NUCLEOTIDE SEQUENCE [LARGE SCALE GENOMIC DNA]</scope>
    <source>
        <strain evidence="3">DSM 7481</strain>
    </source>
</reference>
<name>A0A1I1ST56_9BURK</name>
<sequence length="74" mass="7734">MTSPKVTRTPWPFPTAESHPAPPPQASGLQVQTVEEDTLDSAVEETFPASDPVSVVSTKAVPTHGSGDSGKKPH</sequence>
<evidence type="ECO:0000313" key="2">
    <source>
        <dbReference type="EMBL" id="SFD47928.1"/>
    </source>
</evidence>
<proteinExistence type="predicted"/>
<dbReference type="EMBL" id="FOMQ01000002">
    <property type="protein sequence ID" value="SFD47928.1"/>
    <property type="molecule type" value="Genomic_DNA"/>
</dbReference>
<keyword evidence="3" id="KW-1185">Reference proteome</keyword>
<feature type="compositionally biased region" description="Acidic residues" evidence="1">
    <location>
        <begin position="34"/>
        <end position="43"/>
    </location>
</feature>
<evidence type="ECO:0000256" key="1">
    <source>
        <dbReference type="SAM" id="MobiDB-lite"/>
    </source>
</evidence>
<feature type="region of interest" description="Disordered" evidence="1">
    <location>
        <begin position="1"/>
        <end position="74"/>
    </location>
</feature>
<dbReference type="STRING" id="32040.SAMN04489710_102341"/>
<organism evidence="2 3">
    <name type="scientific">Paracidovorax konjaci</name>
    <dbReference type="NCBI Taxonomy" id="32040"/>
    <lineage>
        <taxon>Bacteria</taxon>
        <taxon>Pseudomonadati</taxon>
        <taxon>Pseudomonadota</taxon>
        <taxon>Betaproteobacteria</taxon>
        <taxon>Burkholderiales</taxon>
        <taxon>Comamonadaceae</taxon>
        <taxon>Paracidovorax</taxon>
    </lineage>
</organism>
<gene>
    <name evidence="2" type="ORF">SAMN04489710_102341</name>
</gene>
<protein>
    <submittedName>
        <fullName evidence="2">Uncharacterized protein</fullName>
    </submittedName>
</protein>
<dbReference type="OrthoDB" id="8722685at2"/>
<dbReference type="RefSeq" id="WP_092950050.1">
    <property type="nucleotide sequence ID" value="NZ_FOMQ01000002.1"/>
</dbReference>